<accession>A0A510HH28</accession>
<dbReference type="AlphaFoldDB" id="A0A510HH28"/>
<keyword evidence="2" id="KW-1185">Reference proteome</keyword>
<sequence>MNEHDPASFRGEPIHTYTRAEALADGVLVDVTETAREAGFRVLVALTRGIWADANDLSGRHAYAGQSVQGRL</sequence>
<reference evidence="1" key="1">
    <citation type="journal article" date="2019" name="Microbiol. Resour. Announc.">
        <title>Complete Genome Sequence of Rubrobacter xylanophilus Strain AA3-22, Isolated from Arima Onsen in Japan.</title>
        <authorList>
            <person name="Tomariguchi N."/>
            <person name="Miyazaki K."/>
        </authorList>
    </citation>
    <scope>NUCLEOTIDE SEQUENCE [LARGE SCALE GENOMIC DNA]</scope>
    <source>
        <strain evidence="1">AA3-22</strain>
    </source>
</reference>
<protein>
    <submittedName>
        <fullName evidence="1">Uncharacterized protein</fullName>
    </submittedName>
</protein>
<dbReference type="EMBL" id="AP019791">
    <property type="protein sequence ID" value="BBL79292.1"/>
    <property type="molecule type" value="Genomic_DNA"/>
</dbReference>
<organism evidence="1 2">
    <name type="scientific">Rubrobacter xylanophilus</name>
    <dbReference type="NCBI Taxonomy" id="49319"/>
    <lineage>
        <taxon>Bacteria</taxon>
        <taxon>Bacillati</taxon>
        <taxon>Actinomycetota</taxon>
        <taxon>Rubrobacteria</taxon>
        <taxon>Rubrobacterales</taxon>
        <taxon>Rubrobacteraceae</taxon>
        <taxon>Rubrobacter</taxon>
    </lineage>
</organism>
<proteinExistence type="predicted"/>
<gene>
    <name evidence="1" type="ORF">RxyAA322_11460</name>
</gene>
<evidence type="ECO:0000313" key="2">
    <source>
        <dbReference type="Proteomes" id="UP000318065"/>
    </source>
</evidence>
<dbReference type="Proteomes" id="UP000318065">
    <property type="component" value="Chromosome"/>
</dbReference>
<evidence type="ECO:0000313" key="1">
    <source>
        <dbReference type="EMBL" id="BBL79292.1"/>
    </source>
</evidence>
<name>A0A510HH28_9ACTN</name>